<reference evidence="2 3" key="1">
    <citation type="journal article" date="2004" name="Nature">
        <title>Genome evolution in yeasts.</title>
        <authorList>
            <consortium name="Genolevures"/>
            <person name="Dujon B."/>
            <person name="Sherman D."/>
            <person name="Fischer G."/>
            <person name="Durrens P."/>
            <person name="Casaregola S."/>
            <person name="Lafontaine I."/>
            <person name="de Montigny J."/>
            <person name="Marck C."/>
            <person name="Neuveglise C."/>
            <person name="Talla E."/>
            <person name="Goffard N."/>
            <person name="Frangeul L."/>
            <person name="Aigle M."/>
            <person name="Anthouard V."/>
            <person name="Babour A."/>
            <person name="Barbe V."/>
            <person name="Barnay S."/>
            <person name="Blanchin S."/>
            <person name="Beckerich J.M."/>
            <person name="Beyne E."/>
            <person name="Bleykasten C."/>
            <person name="Boisrame A."/>
            <person name="Boyer J."/>
            <person name="Cattolico L."/>
            <person name="Confanioleri F."/>
            <person name="de Daruvar A."/>
            <person name="Despons L."/>
            <person name="Fabre E."/>
            <person name="Fairhead C."/>
            <person name="Ferry-Dumazet H."/>
            <person name="Groppi A."/>
            <person name="Hantraye F."/>
            <person name="Hennequin C."/>
            <person name="Jauniaux N."/>
            <person name="Joyet P."/>
            <person name="Kachouri R."/>
            <person name="Kerrest A."/>
            <person name="Koszul R."/>
            <person name="Lemaire M."/>
            <person name="Lesur I."/>
            <person name="Ma L."/>
            <person name="Muller H."/>
            <person name="Nicaud J.M."/>
            <person name="Nikolski M."/>
            <person name="Oztas S."/>
            <person name="Ozier-Kalogeropoulos O."/>
            <person name="Pellenz S."/>
            <person name="Potier S."/>
            <person name="Richard G.F."/>
            <person name="Straub M.L."/>
            <person name="Suleau A."/>
            <person name="Swennene D."/>
            <person name="Tekaia F."/>
            <person name="Wesolowski-Louvel M."/>
            <person name="Westhof E."/>
            <person name="Wirth B."/>
            <person name="Zeniou-Meyer M."/>
            <person name="Zivanovic I."/>
            <person name="Bolotin-Fukuhara M."/>
            <person name="Thierry A."/>
            <person name="Bouchier C."/>
            <person name="Caudron B."/>
            <person name="Scarpelli C."/>
            <person name="Gaillardin C."/>
            <person name="Weissenbach J."/>
            <person name="Wincker P."/>
            <person name="Souciet J.L."/>
        </authorList>
    </citation>
    <scope>NUCLEOTIDE SEQUENCE [LARGE SCALE GENOMIC DNA]</scope>
    <source>
        <strain evidence="3">ATCC 8585 / CBS 2359 / DSM 70799 / NBRC 1267 / NRRL Y-1140 / WM37</strain>
    </source>
</reference>
<dbReference type="HOGENOM" id="CLU_048223_1_0_1"/>
<protein>
    <submittedName>
        <fullName evidence="2">KLLA0C00264p</fullName>
    </submittedName>
</protein>
<dbReference type="STRING" id="284590.Q6CV33"/>
<proteinExistence type="predicted"/>
<organism evidence="2 3">
    <name type="scientific">Kluyveromyces lactis (strain ATCC 8585 / CBS 2359 / DSM 70799 / NBRC 1267 / NRRL Y-1140 / WM37)</name>
    <name type="common">Yeast</name>
    <name type="synonym">Candida sphaerica</name>
    <dbReference type="NCBI Taxonomy" id="284590"/>
    <lineage>
        <taxon>Eukaryota</taxon>
        <taxon>Fungi</taxon>
        <taxon>Dikarya</taxon>
        <taxon>Ascomycota</taxon>
        <taxon>Saccharomycotina</taxon>
        <taxon>Saccharomycetes</taxon>
        <taxon>Saccharomycetales</taxon>
        <taxon>Saccharomycetaceae</taxon>
        <taxon>Kluyveromyces</taxon>
    </lineage>
</organism>
<dbReference type="GO" id="GO:0009986">
    <property type="term" value="C:cell surface"/>
    <property type="evidence" value="ECO:0007669"/>
    <property type="project" value="TreeGrafter"/>
</dbReference>
<dbReference type="GO" id="GO:0005576">
    <property type="term" value="C:extracellular region"/>
    <property type="evidence" value="ECO:0007669"/>
    <property type="project" value="TreeGrafter"/>
</dbReference>
<dbReference type="EMBL" id="CR382123">
    <property type="protein sequence ID" value="CAH01056.1"/>
    <property type="molecule type" value="Genomic_DNA"/>
</dbReference>
<evidence type="ECO:0000313" key="3">
    <source>
        <dbReference type="Proteomes" id="UP000000598"/>
    </source>
</evidence>
<dbReference type="InParanoid" id="Q6CV33"/>
<evidence type="ECO:0000313" key="2">
    <source>
        <dbReference type="EMBL" id="CAH01056.1"/>
    </source>
</evidence>
<dbReference type="Pfam" id="PF13933">
    <property type="entry name" value="HRXXH"/>
    <property type="match status" value="1"/>
</dbReference>
<dbReference type="RefSeq" id="XP_452206.1">
    <property type="nucleotide sequence ID" value="XM_452206.1"/>
</dbReference>
<dbReference type="GO" id="GO:0008270">
    <property type="term" value="F:zinc ion binding"/>
    <property type="evidence" value="ECO:0007669"/>
    <property type="project" value="TreeGrafter"/>
</dbReference>
<sequence>MLSKLSNIVGCISIISSIAGATPLKNHDFHSNSSLELIEFGESGESGWGSPVFPYFHQSCNATNQRMLSSGLKDTLEVTAVARDKLLANGTDKFFKRWFGNSSVFTVIGTLEYVIESGKSDVLYRCDDPSGDCAVHSTDWPGYHVTNTTGETNICDLFYQTKKPLSTICFEGDIVELGPKHYSGIDLFHRFLHLDNLNGNGFISEWTETLPEVLYLAENNATFAARNTDNYLYYLADVYAATVNPGGCLGELPKAERP</sequence>
<dbReference type="Gene3D" id="3.40.390.10">
    <property type="entry name" value="Collagenase (Catalytic Domain)"/>
    <property type="match status" value="1"/>
</dbReference>
<dbReference type="InterPro" id="IPR039124">
    <property type="entry name" value="PRA1-like"/>
</dbReference>
<dbReference type="OMA" id="YHRSDEN"/>
<gene>
    <name evidence="2" type="ORF">KLLA0_C00264g</name>
</gene>
<dbReference type="GO" id="GO:0009277">
    <property type="term" value="C:fungal-type cell wall"/>
    <property type="evidence" value="ECO:0007669"/>
    <property type="project" value="TreeGrafter"/>
</dbReference>
<dbReference type="FunCoup" id="Q6CV33">
    <property type="interactions" value="43"/>
</dbReference>
<dbReference type="GeneID" id="2891988"/>
<dbReference type="PANTHER" id="PTHR39399">
    <property type="entry name" value="PROTEIN ZPS1"/>
    <property type="match status" value="1"/>
</dbReference>
<dbReference type="InterPro" id="IPR024079">
    <property type="entry name" value="MetalloPept_cat_dom_sf"/>
</dbReference>
<dbReference type="PaxDb" id="284590-Q6CV33"/>
<dbReference type="SUPFAM" id="SSF55486">
    <property type="entry name" value="Metalloproteases ('zincins'), catalytic domain"/>
    <property type="match status" value="1"/>
</dbReference>
<dbReference type="eggNOG" id="ENOG502RTN8">
    <property type="taxonomic scope" value="Eukaryota"/>
</dbReference>
<dbReference type="GO" id="GO:0008237">
    <property type="term" value="F:metallopeptidase activity"/>
    <property type="evidence" value="ECO:0007669"/>
    <property type="project" value="InterPro"/>
</dbReference>
<feature type="domain" description="Putative peptidase" evidence="1">
    <location>
        <begin position="12"/>
        <end position="251"/>
    </location>
</feature>
<dbReference type="AlphaFoldDB" id="Q6CV33"/>
<name>Q6CV33_KLULA</name>
<dbReference type="KEGG" id="kla:KLLA0_C00264g"/>
<accession>Q6CV33</accession>
<dbReference type="InterPro" id="IPR029482">
    <property type="entry name" value="HRXXH"/>
</dbReference>
<keyword evidence="3" id="KW-1185">Reference proteome</keyword>
<dbReference type="GO" id="GO:0005178">
    <property type="term" value="F:integrin binding"/>
    <property type="evidence" value="ECO:0007669"/>
    <property type="project" value="TreeGrafter"/>
</dbReference>
<dbReference type="PANTHER" id="PTHR39399:SF1">
    <property type="entry name" value="PROTEIN ZPS1"/>
    <property type="match status" value="1"/>
</dbReference>
<dbReference type="Proteomes" id="UP000000598">
    <property type="component" value="Chromosome C"/>
</dbReference>
<evidence type="ECO:0000259" key="1">
    <source>
        <dbReference type="Pfam" id="PF13933"/>
    </source>
</evidence>